<comment type="similarity">
    <text evidence="1">Belongs to the IF-3 family.</text>
</comment>
<dbReference type="PANTHER" id="PTHR10938:SF0">
    <property type="entry name" value="TRANSLATION INITIATION FACTOR IF-3, MITOCHONDRIAL"/>
    <property type="match status" value="1"/>
</dbReference>
<evidence type="ECO:0000259" key="5">
    <source>
        <dbReference type="Pfam" id="PF05198"/>
    </source>
</evidence>
<dbReference type="Pfam" id="PF05198">
    <property type="entry name" value="IF3_N"/>
    <property type="match status" value="1"/>
</dbReference>
<dbReference type="Pfam" id="PF00707">
    <property type="entry name" value="IF3_C"/>
    <property type="match status" value="1"/>
</dbReference>
<dbReference type="SUPFAM" id="SSF54364">
    <property type="entry name" value="Translation initiation factor IF3, N-terminal domain"/>
    <property type="match status" value="1"/>
</dbReference>
<dbReference type="InterPro" id="IPR019814">
    <property type="entry name" value="Translation_initiation_fac_3_N"/>
</dbReference>
<dbReference type="InterPro" id="IPR019815">
    <property type="entry name" value="Translation_initiation_fac_3_C"/>
</dbReference>
<comment type="caution">
    <text evidence="6">The sequence shown here is derived from an EMBL/GenBank/DDBJ whole genome shotgun (WGS) entry which is preliminary data.</text>
</comment>
<gene>
    <name evidence="6" type="ORF">MHYMCMPASI_01180</name>
</gene>
<evidence type="ECO:0000256" key="2">
    <source>
        <dbReference type="ARBA" id="ARBA00022540"/>
    </source>
</evidence>
<dbReference type="GO" id="GO:0016020">
    <property type="term" value="C:membrane"/>
    <property type="evidence" value="ECO:0007669"/>
    <property type="project" value="TreeGrafter"/>
</dbReference>
<keyword evidence="7" id="KW-1185">Reference proteome</keyword>
<dbReference type="GO" id="GO:0003743">
    <property type="term" value="F:translation initiation factor activity"/>
    <property type="evidence" value="ECO:0007669"/>
    <property type="project" value="UniProtKB-KW"/>
</dbReference>
<keyword evidence="3" id="KW-0648">Protein biosynthesis</keyword>
<feature type="domain" description="Translation initiation factor 3 N-terminal" evidence="5">
    <location>
        <begin position="2"/>
        <end position="51"/>
    </location>
</feature>
<dbReference type="Gene3D" id="3.30.110.10">
    <property type="entry name" value="Translation initiation factor 3 (IF-3), C-terminal domain"/>
    <property type="match status" value="1"/>
</dbReference>
<proteinExistence type="inferred from homology"/>
<dbReference type="AlphaFoldDB" id="A0A8S4C2V1"/>
<dbReference type="FunFam" id="3.30.110.10:FF:000001">
    <property type="entry name" value="Translation initiation factor IF-3"/>
    <property type="match status" value="1"/>
</dbReference>
<dbReference type="NCBIfam" id="TIGR00168">
    <property type="entry name" value="infC"/>
    <property type="match status" value="1"/>
</dbReference>
<evidence type="ECO:0000256" key="1">
    <source>
        <dbReference type="ARBA" id="ARBA00005439"/>
    </source>
</evidence>
<evidence type="ECO:0000256" key="3">
    <source>
        <dbReference type="ARBA" id="ARBA00022917"/>
    </source>
</evidence>
<dbReference type="GO" id="GO:0043022">
    <property type="term" value="F:ribosome binding"/>
    <property type="evidence" value="ECO:0007669"/>
    <property type="project" value="TreeGrafter"/>
</dbReference>
<evidence type="ECO:0000313" key="6">
    <source>
        <dbReference type="EMBL" id="CAG7600443.1"/>
    </source>
</evidence>
<protein>
    <submittedName>
        <fullName evidence="6">Translation initiation factor IF-3</fullName>
    </submittedName>
</protein>
<sequence>MVGILQAKEAFLLAQQRGFDLVEISPNAAPPICKIMDFGKYKYEQQKKQHAARLKQKTVETKELKLRPTIAEGDYAVKLRSLKKFIDNGDKVRVLIVFKGREITHNEIGFALANKLVEDTSEFAKPDALPKLEGKQILMTFSALK</sequence>
<feature type="domain" description="Translation initiation factor 3 C-terminal" evidence="4">
    <location>
        <begin position="59"/>
        <end position="142"/>
    </location>
</feature>
<dbReference type="Proteomes" id="UP000837675">
    <property type="component" value="Unassembled WGS sequence"/>
</dbReference>
<dbReference type="PROSITE" id="PS00938">
    <property type="entry name" value="IF3"/>
    <property type="match status" value="1"/>
</dbReference>
<evidence type="ECO:0000313" key="7">
    <source>
        <dbReference type="Proteomes" id="UP000837675"/>
    </source>
</evidence>
<keyword evidence="2 6" id="KW-0396">Initiation factor</keyword>
<dbReference type="EMBL" id="CAJVAF010000354">
    <property type="protein sequence ID" value="CAG7600443.1"/>
    <property type="molecule type" value="Genomic_DNA"/>
</dbReference>
<dbReference type="InterPro" id="IPR019813">
    <property type="entry name" value="Translation_initiation_fac3_CS"/>
</dbReference>
<reference evidence="6" key="1">
    <citation type="submission" date="2021-06" db="EMBL/GenBank/DDBJ databases">
        <authorList>
            <person name="Nardi T."/>
            <person name="Nardi T."/>
        </authorList>
    </citation>
    <scope>NUCLEOTIDE SEQUENCE</scope>
</reference>
<evidence type="ECO:0000259" key="4">
    <source>
        <dbReference type="Pfam" id="PF00707"/>
    </source>
</evidence>
<dbReference type="InterPro" id="IPR036787">
    <property type="entry name" value="T_IF-3_N_sf"/>
</dbReference>
<name>A0A8S4C2V1_9ACAR</name>
<dbReference type="GO" id="GO:0005829">
    <property type="term" value="C:cytosol"/>
    <property type="evidence" value="ECO:0007669"/>
    <property type="project" value="TreeGrafter"/>
</dbReference>
<dbReference type="InterPro" id="IPR036788">
    <property type="entry name" value="T_IF-3_C_sf"/>
</dbReference>
<dbReference type="GO" id="GO:0032790">
    <property type="term" value="P:ribosome disassembly"/>
    <property type="evidence" value="ECO:0007669"/>
    <property type="project" value="TreeGrafter"/>
</dbReference>
<dbReference type="Gene3D" id="3.10.20.80">
    <property type="entry name" value="Translation initiation factor 3 (IF-3), N-terminal domain"/>
    <property type="match status" value="1"/>
</dbReference>
<dbReference type="SUPFAM" id="SSF55200">
    <property type="entry name" value="Translation initiation factor IF3, C-terminal domain"/>
    <property type="match status" value="1"/>
</dbReference>
<dbReference type="InterPro" id="IPR001288">
    <property type="entry name" value="Translation_initiation_fac_3"/>
</dbReference>
<organism evidence="6 7">
    <name type="scientific">Hyalomma marginatum</name>
    <dbReference type="NCBI Taxonomy" id="34627"/>
    <lineage>
        <taxon>Eukaryota</taxon>
        <taxon>Metazoa</taxon>
        <taxon>Ecdysozoa</taxon>
        <taxon>Arthropoda</taxon>
        <taxon>Chelicerata</taxon>
        <taxon>Arachnida</taxon>
        <taxon>Acari</taxon>
        <taxon>Parasitiformes</taxon>
        <taxon>Ixodida</taxon>
        <taxon>Ixodoidea</taxon>
        <taxon>Ixodidae</taxon>
        <taxon>Hyalomminae</taxon>
        <taxon>Hyalomma</taxon>
    </lineage>
</organism>
<dbReference type="PANTHER" id="PTHR10938">
    <property type="entry name" value="TRANSLATION INITIATION FACTOR IF-3"/>
    <property type="match status" value="1"/>
</dbReference>
<accession>A0A8S4C2V1</accession>